<keyword evidence="1" id="KW-0732">Signal</keyword>
<dbReference type="EMBL" id="CAJNDS010002211">
    <property type="protein sequence ID" value="CAE7374559.1"/>
    <property type="molecule type" value="Genomic_DNA"/>
</dbReference>
<reference evidence="2" key="1">
    <citation type="submission" date="2021-02" db="EMBL/GenBank/DDBJ databases">
        <authorList>
            <person name="Dougan E. K."/>
            <person name="Rhodes N."/>
            <person name="Thang M."/>
            <person name="Chan C."/>
        </authorList>
    </citation>
    <scope>NUCLEOTIDE SEQUENCE</scope>
</reference>
<protein>
    <submittedName>
        <fullName evidence="2">Uncharacterized protein</fullName>
    </submittedName>
</protein>
<dbReference type="Proteomes" id="UP000604046">
    <property type="component" value="Unassembled WGS sequence"/>
</dbReference>
<comment type="caution">
    <text evidence="2">The sequence shown here is derived from an EMBL/GenBank/DDBJ whole genome shotgun (WGS) entry which is preliminary data.</text>
</comment>
<keyword evidence="3" id="KW-1185">Reference proteome</keyword>
<organism evidence="2 3">
    <name type="scientific">Symbiodinium natans</name>
    <dbReference type="NCBI Taxonomy" id="878477"/>
    <lineage>
        <taxon>Eukaryota</taxon>
        <taxon>Sar</taxon>
        <taxon>Alveolata</taxon>
        <taxon>Dinophyceae</taxon>
        <taxon>Suessiales</taxon>
        <taxon>Symbiodiniaceae</taxon>
        <taxon>Symbiodinium</taxon>
    </lineage>
</organism>
<evidence type="ECO:0000256" key="1">
    <source>
        <dbReference type="SAM" id="SignalP"/>
    </source>
</evidence>
<proteinExistence type="predicted"/>
<feature type="chain" id="PRO_5032676407" evidence="1">
    <location>
        <begin position="33"/>
        <end position="128"/>
    </location>
</feature>
<feature type="signal peptide" evidence="1">
    <location>
        <begin position="1"/>
        <end position="32"/>
    </location>
</feature>
<gene>
    <name evidence="2" type="ORF">SNAT2548_LOCUS20461</name>
</gene>
<dbReference type="AlphaFoldDB" id="A0A812Q9X8"/>
<accession>A0A812Q9X8</accession>
<evidence type="ECO:0000313" key="2">
    <source>
        <dbReference type="EMBL" id="CAE7374559.1"/>
    </source>
</evidence>
<sequence>MAAPGRWRPLRGAPVLLLAFAFCAWIGEQSFAVPPTTRTRTTAGIEGIAEPLPTSSFGNFAGRSFQSTRAQDKVSDDARATDFAAISEVGVGREHRRNHARLQVNLSLAVLTSCCHDVMRTGEPAAAF</sequence>
<evidence type="ECO:0000313" key="3">
    <source>
        <dbReference type="Proteomes" id="UP000604046"/>
    </source>
</evidence>
<name>A0A812Q9X8_9DINO</name>